<feature type="domain" description="OmpR/PhoB-type" evidence="9">
    <location>
        <begin position="132"/>
        <end position="229"/>
    </location>
</feature>
<dbReference type="PANTHER" id="PTHR48111:SF22">
    <property type="entry name" value="REGULATOR OF RPOS"/>
    <property type="match status" value="1"/>
</dbReference>
<dbReference type="CDD" id="cd00383">
    <property type="entry name" value="trans_reg_C"/>
    <property type="match status" value="1"/>
</dbReference>
<feature type="domain" description="Response regulatory" evidence="8">
    <location>
        <begin position="9"/>
        <end position="124"/>
    </location>
</feature>
<dbReference type="InterPro" id="IPR001867">
    <property type="entry name" value="OmpR/PhoB-type_DNA-bd"/>
</dbReference>
<sequence length="229" mass="25843">MMATNEHTRVLLVEDTRALATEVYDFLENQGMDVDYAETGKQALALLNDHRYDVVVLDIMLPDTSGINICQFIKENIEPMPPVLMMTARDSIGDKTVGFDAGADDYLTKPFDQHELLLRCKALTRRQQLHRSQTITIGELSFSEKQQVAHRNGCALKLSSTNFRILGLLVMAYPNAVSRQEIIQQVWGDDFPDSDALRSHIYTLRQVLDKPFATDMLVTIHGIGFKLSV</sequence>
<feature type="DNA-binding region" description="OmpR/PhoB-type" evidence="7">
    <location>
        <begin position="132"/>
        <end position="229"/>
    </location>
</feature>
<dbReference type="PROSITE" id="PS51755">
    <property type="entry name" value="OMPR_PHOB"/>
    <property type="match status" value="1"/>
</dbReference>
<reference evidence="10" key="2">
    <citation type="submission" date="2020-09" db="EMBL/GenBank/DDBJ databases">
        <authorList>
            <person name="Sun Q."/>
            <person name="Kim S."/>
        </authorList>
    </citation>
    <scope>NUCLEOTIDE SEQUENCE</scope>
    <source>
        <strain evidence="10">KCTC 22164</strain>
    </source>
</reference>
<dbReference type="EMBL" id="BMXP01000001">
    <property type="protein sequence ID" value="GGW76203.1"/>
    <property type="molecule type" value="Genomic_DNA"/>
</dbReference>
<dbReference type="Gene3D" id="1.10.10.10">
    <property type="entry name" value="Winged helix-like DNA-binding domain superfamily/Winged helix DNA-binding domain"/>
    <property type="match status" value="1"/>
</dbReference>
<dbReference type="GO" id="GO:0005829">
    <property type="term" value="C:cytosol"/>
    <property type="evidence" value="ECO:0007669"/>
    <property type="project" value="TreeGrafter"/>
</dbReference>
<dbReference type="CDD" id="cd17574">
    <property type="entry name" value="REC_OmpR"/>
    <property type="match status" value="1"/>
</dbReference>
<dbReference type="InterPro" id="IPR001789">
    <property type="entry name" value="Sig_transdc_resp-reg_receiver"/>
</dbReference>
<evidence type="ECO:0000256" key="2">
    <source>
        <dbReference type="ARBA" id="ARBA00023012"/>
    </source>
</evidence>
<dbReference type="Proteomes" id="UP000631300">
    <property type="component" value="Unassembled WGS sequence"/>
</dbReference>
<evidence type="ECO:0000259" key="8">
    <source>
        <dbReference type="PROSITE" id="PS50110"/>
    </source>
</evidence>
<dbReference type="Gene3D" id="3.40.50.2300">
    <property type="match status" value="1"/>
</dbReference>
<dbReference type="AlphaFoldDB" id="A0A918JDV2"/>
<evidence type="ECO:0000256" key="1">
    <source>
        <dbReference type="ARBA" id="ARBA00022553"/>
    </source>
</evidence>
<dbReference type="Gene3D" id="6.10.250.690">
    <property type="match status" value="1"/>
</dbReference>
<name>A0A918JDV2_9ALTE</name>
<dbReference type="Pfam" id="PF00072">
    <property type="entry name" value="Response_reg"/>
    <property type="match status" value="1"/>
</dbReference>
<proteinExistence type="predicted"/>
<dbReference type="GO" id="GO:0000976">
    <property type="term" value="F:transcription cis-regulatory region binding"/>
    <property type="evidence" value="ECO:0007669"/>
    <property type="project" value="TreeGrafter"/>
</dbReference>
<dbReference type="InterPro" id="IPR011006">
    <property type="entry name" value="CheY-like_superfamily"/>
</dbReference>
<keyword evidence="5" id="KW-0804">Transcription</keyword>
<organism evidence="10 11">
    <name type="scientific">Alteromonas halophila</name>
    <dbReference type="NCBI Taxonomy" id="516698"/>
    <lineage>
        <taxon>Bacteria</taxon>
        <taxon>Pseudomonadati</taxon>
        <taxon>Pseudomonadota</taxon>
        <taxon>Gammaproteobacteria</taxon>
        <taxon>Alteromonadales</taxon>
        <taxon>Alteromonadaceae</taxon>
        <taxon>Alteromonas/Salinimonas group</taxon>
        <taxon>Alteromonas</taxon>
    </lineage>
</organism>
<keyword evidence="11" id="KW-1185">Reference proteome</keyword>
<dbReference type="GO" id="GO:0006355">
    <property type="term" value="P:regulation of DNA-templated transcription"/>
    <property type="evidence" value="ECO:0007669"/>
    <property type="project" value="InterPro"/>
</dbReference>
<dbReference type="InterPro" id="IPR039420">
    <property type="entry name" value="WalR-like"/>
</dbReference>
<dbReference type="GO" id="GO:0032993">
    <property type="term" value="C:protein-DNA complex"/>
    <property type="evidence" value="ECO:0007669"/>
    <property type="project" value="TreeGrafter"/>
</dbReference>
<dbReference type="Pfam" id="PF00486">
    <property type="entry name" value="Trans_reg_C"/>
    <property type="match status" value="1"/>
</dbReference>
<dbReference type="GO" id="GO:0000156">
    <property type="term" value="F:phosphorelay response regulator activity"/>
    <property type="evidence" value="ECO:0007669"/>
    <property type="project" value="TreeGrafter"/>
</dbReference>
<evidence type="ECO:0000259" key="9">
    <source>
        <dbReference type="PROSITE" id="PS51755"/>
    </source>
</evidence>
<evidence type="ECO:0000256" key="3">
    <source>
        <dbReference type="ARBA" id="ARBA00023015"/>
    </source>
</evidence>
<dbReference type="InterPro" id="IPR036388">
    <property type="entry name" value="WH-like_DNA-bd_sf"/>
</dbReference>
<protein>
    <recommendedName>
        <fullName evidence="12">DNA-binding response regulator</fullName>
    </recommendedName>
</protein>
<accession>A0A918JDV2</accession>
<gene>
    <name evidence="10" type="ORF">GCM10007391_05910</name>
</gene>
<dbReference type="PROSITE" id="PS50110">
    <property type="entry name" value="RESPONSE_REGULATORY"/>
    <property type="match status" value="1"/>
</dbReference>
<evidence type="ECO:0000313" key="11">
    <source>
        <dbReference type="Proteomes" id="UP000631300"/>
    </source>
</evidence>
<dbReference type="SMART" id="SM00862">
    <property type="entry name" value="Trans_reg_C"/>
    <property type="match status" value="1"/>
</dbReference>
<evidence type="ECO:0008006" key="12">
    <source>
        <dbReference type="Google" id="ProtNLM"/>
    </source>
</evidence>
<evidence type="ECO:0000256" key="4">
    <source>
        <dbReference type="ARBA" id="ARBA00023125"/>
    </source>
</evidence>
<keyword evidence="3" id="KW-0805">Transcription regulation</keyword>
<evidence type="ECO:0000313" key="10">
    <source>
        <dbReference type="EMBL" id="GGW76203.1"/>
    </source>
</evidence>
<comment type="caution">
    <text evidence="10">The sequence shown here is derived from an EMBL/GenBank/DDBJ whole genome shotgun (WGS) entry which is preliminary data.</text>
</comment>
<keyword evidence="2" id="KW-0902">Two-component regulatory system</keyword>
<reference evidence="10" key="1">
    <citation type="journal article" date="2014" name="Int. J. Syst. Evol. Microbiol.">
        <title>Complete genome sequence of Corynebacterium casei LMG S-19264T (=DSM 44701T), isolated from a smear-ripened cheese.</title>
        <authorList>
            <consortium name="US DOE Joint Genome Institute (JGI-PGF)"/>
            <person name="Walter F."/>
            <person name="Albersmeier A."/>
            <person name="Kalinowski J."/>
            <person name="Ruckert C."/>
        </authorList>
    </citation>
    <scope>NUCLEOTIDE SEQUENCE</scope>
    <source>
        <strain evidence="10">KCTC 22164</strain>
    </source>
</reference>
<evidence type="ECO:0000256" key="5">
    <source>
        <dbReference type="ARBA" id="ARBA00023163"/>
    </source>
</evidence>
<dbReference type="SUPFAM" id="SSF52172">
    <property type="entry name" value="CheY-like"/>
    <property type="match status" value="1"/>
</dbReference>
<dbReference type="PANTHER" id="PTHR48111">
    <property type="entry name" value="REGULATOR OF RPOS"/>
    <property type="match status" value="1"/>
</dbReference>
<keyword evidence="4 7" id="KW-0238">DNA-binding</keyword>
<keyword evidence="1 6" id="KW-0597">Phosphoprotein</keyword>
<dbReference type="SMART" id="SM00448">
    <property type="entry name" value="REC"/>
    <property type="match status" value="1"/>
</dbReference>
<evidence type="ECO:0000256" key="6">
    <source>
        <dbReference type="PROSITE-ProRule" id="PRU00169"/>
    </source>
</evidence>
<evidence type="ECO:0000256" key="7">
    <source>
        <dbReference type="PROSITE-ProRule" id="PRU01091"/>
    </source>
</evidence>
<feature type="modified residue" description="4-aspartylphosphate" evidence="6">
    <location>
        <position position="58"/>
    </location>
</feature>